<gene>
    <name evidence="1" type="ORF">XELAEV_18045323mg</name>
</gene>
<dbReference type="EMBL" id="CM004482">
    <property type="protein sequence ID" value="OCT64221.1"/>
    <property type="molecule type" value="Genomic_DNA"/>
</dbReference>
<sequence>MMDGALSIQCQKFEDSNHLSSFEDNTAEECVGNSVQEADHTTDTDIVPAAQCTSLPLLLRKYPSGKVPPLPGIYNCRFVRTSPAPHKCFYSFKRPRKHMLEDFSLDLSHKAKVDWLERPLLGVRARGSWGHTYCSCFTHSWFTELPHSLSSSMAVTGFVEQARLENFPLCVNIYFKAASPHNGPSPAALTVYQCFGPQAND</sequence>
<dbReference type="AlphaFoldDB" id="A0A974C0S0"/>
<evidence type="ECO:0000313" key="2">
    <source>
        <dbReference type="Proteomes" id="UP000694892"/>
    </source>
</evidence>
<accession>A0A974C0S0</accession>
<proteinExistence type="predicted"/>
<evidence type="ECO:0000313" key="1">
    <source>
        <dbReference type="EMBL" id="OCT64221.1"/>
    </source>
</evidence>
<reference evidence="2" key="1">
    <citation type="journal article" date="2016" name="Nature">
        <title>Genome evolution in the allotetraploid frog Xenopus laevis.</title>
        <authorList>
            <person name="Session A.M."/>
            <person name="Uno Y."/>
            <person name="Kwon T."/>
            <person name="Chapman J.A."/>
            <person name="Toyoda A."/>
            <person name="Takahashi S."/>
            <person name="Fukui A."/>
            <person name="Hikosaka A."/>
            <person name="Suzuki A."/>
            <person name="Kondo M."/>
            <person name="van Heeringen S.J."/>
            <person name="Quigley I."/>
            <person name="Heinz S."/>
            <person name="Ogino H."/>
            <person name="Ochi H."/>
            <person name="Hellsten U."/>
            <person name="Lyons J.B."/>
            <person name="Simakov O."/>
            <person name="Putnam N."/>
            <person name="Stites J."/>
            <person name="Kuroki Y."/>
            <person name="Tanaka T."/>
            <person name="Michiue T."/>
            <person name="Watanabe M."/>
            <person name="Bogdanovic O."/>
            <person name="Lister R."/>
            <person name="Georgiou G."/>
            <person name="Paranjpe S.S."/>
            <person name="van Kruijsbergen I."/>
            <person name="Shu S."/>
            <person name="Carlson J."/>
            <person name="Kinoshita T."/>
            <person name="Ohta Y."/>
            <person name="Mawaribuchi S."/>
            <person name="Jenkins J."/>
            <person name="Grimwood J."/>
            <person name="Schmutz J."/>
            <person name="Mitros T."/>
            <person name="Mozaffari S.V."/>
            <person name="Suzuki Y."/>
            <person name="Haramoto Y."/>
            <person name="Yamamoto T.S."/>
            <person name="Takagi C."/>
            <person name="Heald R."/>
            <person name="Miller K."/>
            <person name="Haudenschild C."/>
            <person name="Kitzman J."/>
            <person name="Nakayama T."/>
            <person name="Izutsu Y."/>
            <person name="Robert J."/>
            <person name="Fortriede J."/>
            <person name="Burns K."/>
            <person name="Lotay V."/>
            <person name="Karimi K."/>
            <person name="Yasuoka Y."/>
            <person name="Dichmann D.S."/>
            <person name="Flajnik M.F."/>
            <person name="Houston D.W."/>
            <person name="Shendure J."/>
            <person name="DuPasquier L."/>
            <person name="Vize P.D."/>
            <person name="Zorn A.M."/>
            <person name="Ito M."/>
            <person name="Marcotte E.M."/>
            <person name="Wallingford J.B."/>
            <person name="Ito Y."/>
            <person name="Asashima M."/>
            <person name="Ueno N."/>
            <person name="Matsuda Y."/>
            <person name="Veenstra G.J."/>
            <person name="Fujiyama A."/>
            <person name="Harland R.M."/>
            <person name="Taira M."/>
            <person name="Rokhsar D.S."/>
        </authorList>
    </citation>
    <scope>NUCLEOTIDE SEQUENCE [LARGE SCALE GENOMIC DNA]</scope>
    <source>
        <strain evidence="2">J</strain>
    </source>
</reference>
<dbReference type="Proteomes" id="UP000694892">
    <property type="component" value="Chromosome 9_10L"/>
</dbReference>
<name>A0A974C0S0_XENLA</name>
<organism evidence="1 2">
    <name type="scientific">Xenopus laevis</name>
    <name type="common">African clawed frog</name>
    <dbReference type="NCBI Taxonomy" id="8355"/>
    <lineage>
        <taxon>Eukaryota</taxon>
        <taxon>Metazoa</taxon>
        <taxon>Chordata</taxon>
        <taxon>Craniata</taxon>
        <taxon>Vertebrata</taxon>
        <taxon>Euteleostomi</taxon>
        <taxon>Amphibia</taxon>
        <taxon>Batrachia</taxon>
        <taxon>Anura</taxon>
        <taxon>Pipoidea</taxon>
        <taxon>Pipidae</taxon>
        <taxon>Xenopodinae</taxon>
        <taxon>Xenopus</taxon>
        <taxon>Xenopus</taxon>
    </lineage>
</organism>
<protein>
    <submittedName>
        <fullName evidence="1">Uncharacterized protein</fullName>
    </submittedName>
</protein>